<feature type="region of interest" description="Disordered" evidence="1">
    <location>
        <begin position="111"/>
        <end position="136"/>
    </location>
</feature>
<accession>A0A1Q6R446</accession>
<reference evidence="2 3" key="1">
    <citation type="journal article" date="2016" name="Nat. Biotechnol.">
        <title>Measurement of bacterial replication rates in microbial communities.</title>
        <authorList>
            <person name="Brown C.T."/>
            <person name="Olm M.R."/>
            <person name="Thomas B.C."/>
            <person name="Banfield J.F."/>
        </authorList>
    </citation>
    <scope>NUCLEOTIDE SEQUENCE [LARGE SCALE GENOMIC DNA]</scope>
    <source>
        <strain evidence="2">46_33</strain>
    </source>
</reference>
<dbReference type="AlphaFoldDB" id="A0A1Q6R446"/>
<evidence type="ECO:0000313" key="2">
    <source>
        <dbReference type="EMBL" id="OLA37060.1"/>
    </source>
</evidence>
<organism evidence="2 3">
    <name type="scientific">Phascolarctobacterium succinatutens</name>
    <dbReference type="NCBI Taxonomy" id="626940"/>
    <lineage>
        <taxon>Bacteria</taxon>
        <taxon>Bacillati</taxon>
        <taxon>Bacillota</taxon>
        <taxon>Negativicutes</taxon>
        <taxon>Acidaminococcales</taxon>
        <taxon>Acidaminococcaceae</taxon>
        <taxon>Phascolarctobacterium</taxon>
    </lineage>
</organism>
<evidence type="ECO:0000256" key="1">
    <source>
        <dbReference type="SAM" id="MobiDB-lite"/>
    </source>
</evidence>
<protein>
    <submittedName>
        <fullName evidence="2">Uncharacterized protein</fullName>
    </submittedName>
</protein>
<dbReference type="Proteomes" id="UP000186777">
    <property type="component" value="Unassembled WGS sequence"/>
</dbReference>
<dbReference type="EMBL" id="MNTG01000034">
    <property type="protein sequence ID" value="OLA37060.1"/>
    <property type="molecule type" value="Genomic_DNA"/>
</dbReference>
<dbReference type="RefSeq" id="WP_303680109.1">
    <property type="nucleotide sequence ID" value="NZ_MNTG01000034.1"/>
</dbReference>
<gene>
    <name evidence="2" type="ORF">BHW43_07760</name>
</gene>
<dbReference type="STRING" id="626940.BHW43_07760"/>
<proteinExistence type="predicted"/>
<comment type="caution">
    <text evidence="2">The sequence shown here is derived from an EMBL/GenBank/DDBJ whole genome shotgun (WGS) entry which is preliminary data.</text>
</comment>
<sequence>MNFANMPNQPNLPPMPQLFGQPAQQMAPAGEIVWVQSVDQLNALTLPPNTSRIYMNSVDAEFYIVTTDKIGMKSVATYTFLEKPKPQPVEYVTKAEFAELIALLKGAQNESNLPKAESAAASTSGGRPAGHQTKSQ</sequence>
<name>A0A1Q6R446_9FIRM</name>
<evidence type="ECO:0000313" key="3">
    <source>
        <dbReference type="Proteomes" id="UP000186777"/>
    </source>
</evidence>